<gene>
    <name evidence="2" type="ORF">NDU88_004987</name>
</gene>
<dbReference type="EMBL" id="JANPWB010000016">
    <property type="protein sequence ID" value="KAJ1084841.1"/>
    <property type="molecule type" value="Genomic_DNA"/>
</dbReference>
<protein>
    <submittedName>
        <fullName evidence="2">Uncharacterized protein</fullName>
    </submittedName>
</protein>
<dbReference type="Proteomes" id="UP001066276">
    <property type="component" value="Chromosome 12"/>
</dbReference>
<proteinExistence type="predicted"/>
<comment type="caution">
    <text evidence="2">The sequence shown here is derived from an EMBL/GenBank/DDBJ whole genome shotgun (WGS) entry which is preliminary data.</text>
</comment>
<feature type="region of interest" description="Disordered" evidence="1">
    <location>
        <begin position="1"/>
        <end position="37"/>
    </location>
</feature>
<accession>A0AAV7KZH5</accession>
<feature type="region of interest" description="Disordered" evidence="1">
    <location>
        <begin position="65"/>
        <end position="91"/>
    </location>
</feature>
<dbReference type="AlphaFoldDB" id="A0AAV7KZH5"/>
<keyword evidence="3" id="KW-1185">Reference proteome</keyword>
<feature type="compositionally biased region" description="Acidic residues" evidence="1">
    <location>
        <begin position="1"/>
        <end position="10"/>
    </location>
</feature>
<name>A0AAV7KZH5_PLEWA</name>
<feature type="compositionally biased region" description="Basic and acidic residues" evidence="1">
    <location>
        <begin position="14"/>
        <end position="32"/>
    </location>
</feature>
<evidence type="ECO:0000313" key="3">
    <source>
        <dbReference type="Proteomes" id="UP001066276"/>
    </source>
</evidence>
<evidence type="ECO:0000256" key="1">
    <source>
        <dbReference type="SAM" id="MobiDB-lite"/>
    </source>
</evidence>
<organism evidence="2 3">
    <name type="scientific">Pleurodeles waltl</name>
    <name type="common">Iberian ribbed newt</name>
    <dbReference type="NCBI Taxonomy" id="8319"/>
    <lineage>
        <taxon>Eukaryota</taxon>
        <taxon>Metazoa</taxon>
        <taxon>Chordata</taxon>
        <taxon>Craniata</taxon>
        <taxon>Vertebrata</taxon>
        <taxon>Euteleostomi</taxon>
        <taxon>Amphibia</taxon>
        <taxon>Batrachia</taxon>
        <taxon>Caudata</taxon>
        <taxon>Salamandroidea</taxon>
        <taxon>Salamandridae</taxon>
        <taxon>Pleurodelinae</taxon>
        <taxon>Pleurodeles</taxon>
    </lineage>
</organism>
<sequence length="91" mass="10576">MNFDDDEEFMESARVNDKQQSDKTSRREESLSRFDQSGLMQMERTMNGCGEERACVREYPRKDLIDDNESAMNPVVDKDFGEEPASEQKTN</sequence>
<reference evidence="2" key="1">
    <citation type="journal article" date="2022" name="bioRxiv">
        <title>Sequencing and chromosome-scale assembly of the giantPleurodeles waltlgenome.</title>
        <authorList>
            <person name="Brown T."/>
            <person name="Elewa A."/>
            <person name="Iarovenko S."/>
            <person name="Subramanian E."/>
            <person name="Araus A.J."/>
            <person name="Petzold A."/>
            <person name="Susuki M."/>
            <person name="Suzuki K.-i.T."/>
            <person name="Hayashi T."/>
            <person name="Toyoda A."/>
            <person name="Oliveira C."/>
            <person name="Osipova E."/>
            <person name="Leigh N.D."/>
            <person name="Simon A."/>
            <person name="Yun M.H."/>
        </authorList>
    </citation>
    <scope>NUCLEOTIDE SEQUENCE</scope>
    <source>
        <strain evidence="2">20211129_DDA</strain>
        <tissue evidence="2">Liver</tissue>
    </source>
</reference>
<evidence type="ECO:0000313" key="2">
    <source>
        <dbReference type="EMBL" id="KAJ1084841.1"/>
    </source>
</evidence>